<dbReference type="EMBL" id="KZ999753">
    <property type="protein sequence ID" value="RKO84768.1"/>
    <property type="molecule type" value="Genomic_DNA"/>
</dbReference>
<accession>A0A4P9W1Y0</accession>
<dbReference type="InterPro" id="IPR000719">
    <property type="entry name" value="Prot_kinase_dom"/>
</dbReference>
<evidence type="ECO:0000256" key="3">
    <source>
        <dbReference type="ARBA" id="ARBA00022777"/>
    </source>
</evidence>
<name>A0A4P9W1Y0_9FUNG</name>
<protein>
    <submittedName>
        <fullName evidence="7">Kinase-like domain-containing protein</fullName>
    </submittedName>
</protein>
<dbReference type="InterPro" id="IPR050339">
    <property type="entry name" value="CC_SR_Kinase"/>
</dbReference>
<dbReference type="PROSITE" id="PS50011">
    <property type="entry name" value="PROTEIN_KINASE_DOM"/>
    <property type="match status" value="1"/>
</dbReference>
<evidence type="ECO:0000259" key="6">
    <source>
        <dbReference type="PROSITE" id="PS50011"/>
    </source>
</evidence>
<feature type="domain" description="Protein kinase" evidence="6">
    <location>
        <begin position="1"/>
        <end position="256"/>
    </location>
</feature>
<dbReference type="OrthoDB" id="2130003at2759"/>
<dbReference type="PANTHER" id="PTHR11042:SF190">
    <property type="entry name" value="MITOSIS INHIBITOR PROTEIN KINASE MIK1"/>
    <property type="match status" value="1"/>
</dbReference>
<dbReference type="PANTHER" id="PTHR11042">
    <property type="entry name" value="EUKARYOTIC TRANSLATION INITIATION FACTOR 2-ALPHA KINASE EIF2-ALPHA KINASE -RELATED"/>
    <property type="match status" value="1"/>
</dbReference>
<dbReference type="Pfam" id="PF00069">
    <property type="entry name" value="Pkinase"/>
    <property type="match status" value="1"/>
</dbReference>
<evidence type="ECO:0000256" key="4">
    <source>
        <dbReference type="ARBA" id="ARBA00022840"/>
    </source>
</evidence>
<evidence type="ECO:0000256" key="5">
    <source>
        <dbReference type="ARBA" id="ARBA00037982"/>
    </source>
</evidence>
<dbReference type="InterPro" id="IPR011009">
    <property type="entry name" value="Kinase-like_dom_sf"/>
</dbReference>
<dbReference type="SUPFAM" id="SSF56112">
    <property type="entry name" value="Protein kinase-like (PK-like)"/>
    <property type="match status" value="1"/>
</dbReference>
<keyword evidence="4" id="KW-0067">ATP-binding</keyword>
<dbReference type="PROSITE" id="PS00108">
    <property type="entry name" value="PROTEIN_KINASE_ST"/>
    <property type="match status" value="1"/>
</dbReference>
<organism evidence="7 8">
    <name type="scientific">Blyttiomyces helicus</name>
    <dbReference type="NCBI Taxonomy" id="388810"/>
    <lineage>
        <taxon>Eukaryota</taxon>
        <taxon>Fungi</taxon>
        <taxon>Fungi incertae sedis</taxon>
        <taxon>Chytridiomycota</taxon>
        <taxon>Chytridiomycota incertae sedis</taxon>
        <taxon>Chytridiomycetes</taxon>
        <taxon>Chytridiomycetes incertae sedis</taxon>
        <taxon>Blyttiomyces</taxon>
    </lineage>
</organism>
<dbReference type="Gene3D" id="1.10.510.10">
    <property type="entry name" value="Transferase(Phosphotransferase) domain 1"/>
    <property type="match status" value="1"/>
</dbReference>
<dbReference type="GO" id="GO:0004672">
    <property type="term" value="F:protein kinase activity"/>
    <property type="evidence" value="ECO:0007669"/>
    <property type="project" value="InterPro"/>
</dbReference>
<evidence type="ECO:0000256" key="2">
    <source>
        <dbReference type="ARBA" id="ARBA00022741"/>
    </source>
</evidence>
<dbReference type="SMART" id="SM00220">
    <property type="entry name" value="S_TKc"/>
    <property type="match status" value="1"/>
</dbReference>
<proteinExistence type="inferred from homology"/>
<keyword evidence="8" id="KW-1185">Reference proteome</keyword>
<dbReference type="GO" id="GO:0005737">
    <property type="term" value="C:cytoplasm"/>
    <property type="evidence" value="ECO:0007669"/>
    <property type="project" value="TreeGrafter"/>
</dbReference>
<keyword evidence="2" id="KW-0547">Nucleotide-binding</keyword>
<keyword evidence="3 7" id="KW-0418">Kinase</keyword>
<sequence>MSKRAQQESVYRKLSATQPLTETFFNAEIHLLQQVSGRLHMPTYLGAAQSGDHLYMYYQPWAQRTLRGWLTNPFTEDGKQVARNNHPEVVRIGHQFMLCLAATLHGLHARRPSILHRDIKPENFCITDHGALLCVDFGTAKLCTDSSVRKSYAGTEKYMAPEVGNRYSRPADVFSLGGIFAEIFCWMCKLNSATSLDVVMKNSTFKNKIARTAALKLLERRQPSDGRFRVLFNLIIKMLSENPHDRPLAGQVHDILRTLRSDYKCCNAELPDMESDDGRSSSSVENMGSDFECCFTDDYM</sequence>
<dbReference type="GO" id="GO:0005524">
    <property type="term" value="F:ATP binding"/>
    <property type="evidence" value="ECO:0007669"/>
    <property type="project" value="UniProtKB-KW"/>
</dbReference>
<evidence type="ECO:0000313" key="8">
    <source>
        <dbReference type="Proteomes" id="UP000269721"/>
    </source>
</evidence>
<keyword evidence="1" id="KW-0808">Transferase</keyword>
<dbReference type="InterPro" id="IPR008271">
    <property type="entry name" value="Ser/Thr_kinase_AS"/>
</dbReference>
<reference evidence="8" key="1">
    <citation type="journal article" date="2018" name="Nat. Microbiol.">
        <title>Leveraging single-cell genomics to expand the fungal tree of life.</title>
        <authorList>
            <person name="Ahrendt S.R."/>
            <person name="Quandt C.A."/>
            <person name="Ciobanu D."/>
            <person name="Clum A."/>
            <person name="Salamov A."/>
            <person name="Andreopoulos B."/>
            <person name="Cheng J.F."/>
            <person name="Woyke T."/>
            <person name="Pelin A."/>
            <person name="Henrissat B."/>
            <person name="Reynolds N.K."/>
            <person name="Benny G.L."/>
            <person name="Smith M.E."/>
            <person name="James T.Y."/>
            <person name="Grigoriev I.V."/>
        </authorList>
    </citation>
    <scope>NUCLEOTIDE SEQUENCE [LARGE SCALE GENOMIC DNA]</scope>
</reference>
<dbReference type="Proteomes" id="UP000269721">
    <property type="component" value="Unassembled WGS sequence"/>
</dbReference>
<dbReference type="AlphaFoldDB" id="A0A4P9W1Y0"/>
<dbReference type="GO" id="GO:0110031">
    <property type="term" value="P:negative regulation of G2/MI transition of meiotic cell cycle"/>
    <property type="evidence" value="ECO:0007669"/>
    <property type="project" value="TreeGrafter"/>
</dbReference>
<gene>
    <name evidence="7" type="ORF">BDK51DRAFT_48719</name>
</gene>
<comment type="similarity">
    <text evidence="5">Belongs to the protein kinase superfamily. Ser/Thr protein kinase family. GCN2 subfamily.</text>
</comment>
<evidence type="ECO:0000313" key="7">
    <source>
        <dbReference type="EMBL" id="RKO84768.1"/>
    </source>
</evidence>
<evidence type="ECO:0000256" key="1">
    <source>
        <dbReference type="ARBA" id="ARBA00022679"/>
    </source>
</evidence>
<dbReference type="GO" id="GO:0005634">
    <property type="term" value="C:nucleus"/>
    <property type="evidence" value="ECO:0007669"/>
    <property type="project" value="TreeGrafter"/>
</dbReference>